<name>A0ABN8IAQ7_9NEOP</name>
<feature type="non-terminal residue" evidence="2">
    <location>
        <position position="1"/>
    </location>
</feature>
<evidence type="ECO:0000256" key="1">
    <source>
        <dbReference type="SAM" id="MobiDB-lite"/>
    </source>
</evidence>
<protein>
    <submittedName>
        <fullName evidence="2">Uncharacterized protein</fullName>
    </submittedName>
</protein>
<dbReference type="EMBL" id="OW152832">
    <property type="protein sequence ID" value="CAH2052337.1"/>
    <property type="molecule type" value="Genomic_DNA"/>
</dbReference>
<reference evidence="2" key="1">
    <citation type="submission" date="2022-03" db="EMBL/GenBank/DDBJ databases">
        <authorList>
            <person name="Martin H S."/>
        </authorList>
    </citation>
    <scope>NUCLEOTIDE SEQUENCE</scope>
</reference>
<feature type="region of interest" description="Disordered" evidence="1">
    <location>
        <begin position="18"/>
        <end position="37"/>
    </location>
</feature>
<proteinExistence type="predicted"/>
<organism evidence="2 3">
    <name type="scientific">Iphiclides podalirius</name>
    <name type="common">scarce swallowtail</name>
    <dbReference type="NCBI Taxonomy" id="110791"/>
    <lineage>
        <taxon>Eukaryota</taxon>
        <taxon>Metazoa</taxon>
        <taxon>Ecdysozoa</taxon>
        <taxon>Arthropoda</taxon>
        <taxon>Hexapoda</taxon>
        <taxon>Insecta</taxon>
        <taxon>Pterygota</taxon>
        <taxon>Neoptera</taxon>
        <taxon>Endopterygota</taxon>
        <taxon>Lepidoptera</taxon>
        <taxon>Glossata</taxon>
        <taxon>Ditrysia</taxon>
        <taxon>Papilionoidea</taxon>
        <taxon>Papilionidae</taxon>
        <taxon>Papilioninae</taxon>
        <taxon>Iphiclides</taxon>
    </lineage>
</organism>
<keyword evidence="3" id="KW-1185">Reference proteome</keyword>
<gene>
    <name evidence="2" type="ORF">IPOD504_LOCUS8179</name>
</gene>
<evidence type="ECO:0000313" key="2">
    <source>
        <dbReference type="EMBL" id="CAH2052337.1"/>
    </source>
</evidence>
<accession>A0ABN8IAQ7</accession>
<sequence>MRVNKFNHHYAGIDEISAKGHTGQPVSAGRVASRSPRVEHEIPVRAATNNGTAPRAGMRRYALHLHLGEIVNLHLGAAARGGYLPPLSGASVPPARMTPKGCRCRRAVNVIYGPGPPDYCRGPAPRRLICMEIYRRAVASRFQRPDALVPSTARTEFITHSMRRRQAVSSVASSQIPNSIWPKGCQLRGTRKKLRARVGGEGVSLKDMSGGGDVSSRVRFSLRGGN</sequence>
<dbReference type="Proteomes" id="UP000837857">
    <property type="component" value="Chromosome 20"/>
</dbReference>
<evidence type="ECO:0000313" key="3">
    <source>
        <dbReference type="Proteomes" id="UP000837857"/>
    </source>
</evidence>